<dbReference type="EMBL" id="JABWDC010000001">
    <property type="protein sequence ID" value="NUN85118.1"/>
    <property type="molecule type" value="Genomic_DNA"/>
</dbReference>
<accession>A0A173R465</accession>
<dbReference type="Proteomes" id="UP000554488">
    <property type="component" value="Unassembled WGS sequence"/>
</dbReference>
<reference evidence="6 7" key="1">
    <citation type="submission" date="2015-09" db="EMBL/GenBank/DDBJ databases">
        <authorList>
            <consortium name="Pathogen Informatics"/>
        </authorList>
    </citation>
    <scope>NUCLEOTIDE SEQUENCE [LARGE SCALE GENOMIC DNA]</scope>
    <source>
        <strain evidence="3 6">2789STDY5834866</strain>
        <strain evidence="2 7">2789STDY5834962</strain>
    </source>
</reference>
<dbReference type="AlphaFoldDB" id="A0A173R465"/>
<sequence>MKRVFGFALFFVALGMVIMMFIPSIFIGILIVLLCLLVGYQLFCC</sequence>
<organism evidence="2 7">
    <name type="scientific">Coprococcus comes</name>
    <dbReference type="NCBI Taxonomy" id="410072"/>
    <lineage>
        <taxon>Bacteria</taxon>
        <taxon>Bacillati</taxon>
        <taxon>Bacillota</taxon>
        <taxon>Clostridia</taxon>
        <taxon>Lachnospirales</taxon>
        <taxon>Lachnospiraceae</taxon>
        <taxon>Coprococcus</taxon>
    </lineage>
</organism>
<gene>
    <name evidence="4" type="ORF">comes_13750</name>
    <name evidence="3" type="ORF">ERS852481_00677</name>
    <name evidence="2" type="ORF">ERS852574_00279</name>
    <name evidence="5" type="ORF">HUU93_00630</name>
</gene>
<evidence type="ECO:0000256" key="1">
    <source>
        <dbReference type="SAM" id="Phobius"/>
    </source>
</evidence>
<dbReference type="GeneID" id="92825091"/>
<dbReference type="PaxDb" id="410072-ERS852525_00859"/>
<reference evidence="4" key="4">
    <citation type="submission" date="2022-09" db="EMBL/GenBank/DDBJ databases">
        <title>Draft genome sequence of Coprococcus comes strain 31264.</title>
        <authorList>
            <person name="Atsushi H."/>
            <person name="Moriya O."/>
            <person name="Mitsuo S."/>
        </authorList>
    </citation>
    <scope>NUCLEOTIDE SEQUENCE</scope>
    <source>
        <strain evidence="4">JCM 31264</strain>
    </source>
</reference>
<dbReference type="RefSeq" id="WP_008375213.1">
    <property type="nucleotide sequence ID" value="NZ_BSCI01000007.1"/>
</dbReference>
<evidence type="ECO:0000313" key="6">
    <source>
        <dbReference type="Proteomes" id="UP000095362"/>
    </source>
</evidence>
<reference evidence="4" key="5">
    <citation type="submission" date="2022-11" db="EMBL/GenBank/DDBJ databases">
        <title>Draft genome sequence of Coprococcus comes strain 31264.</title>
        <authorList>
            <person name="Hisatomi A."/>
            <person name="Ohkuma M."/>
            <person name="Sakamoto M."/>
        </authorList>
    </citation>
    <scope>NUCLEOTIDE SEQUENCE</scope>
    <source>
        <strain evidence="4">JCM 31264</strain>
    </source>
</reference>
<evidence type="ECO:0000313" key="3">
    <source>
        <dbReference type="EMBL" id="CUN71146.1"/>
    </source>
</evidence>
<name>A0A173R465_9FIRM</name>
<keyword evidence="1" id="KW-1133">Transmembrane helix</keyword>
<dbReference type="Proteomes" id="UP000095727">
    <property type="component" value="Unassembled WGS sequence"/>
</dbReference>
<dbReference type="STRING" id="410072.ERS852525_00859"/>
<dbReference type="EMBL" id="BSCI01000007">
    <property type="protein sequence ID" value="GLG86830.1"/>
    <property type="molecule type" value="Genomic_DNA"/>
</dbReference>
<dbReference type="EMBL" id="CYZK01000003">
    <property type="protein sequence ID" value="CUN71146.1"/>
    <property type="molecule type" value="Genomic_DNA"/>
</dbReference>
<evidence type="ECO:0000313" key="2">
    <source>
        <dbReference type="EMBL" id="CUM72597.1"/>
    </source>
</evidence>
<evidence type="ECO:0000313" key="4">
    <source>
        <dbReference type="EMBL" id="GLG86830.1"/>
    </source>
</evidence>
<proteinExistence type="predicted"/>
<evidence type="ECO:0000313" key="7">
    <source>
        <dbReference type="Proteomes" id="UP000095727"/>
    </source>
</evidence>
<dbReference type="Proteomes" id="UP000095362">
    <property type="component" value="Unassembled WGS sequence"/>
</dbReference>
<reference evidence="5 8" key="3">
    <citation type="submission" date="2020-07" db="EMBL/GenBank/DDBJ databases">
        <title>Bacterial metabolism rescues the inhibition of intestinal drug absorption by food and drug additives.</title>
        <authorList>
            <person name="Zou L."/>
            <person name="Spanogiannopoulos P."/>
            <person name="Chien H.-C."/>
            <person name="Pieper L.M."/>
            <person name="Cai W."/>
            <person name="Khuri N."/>
            <person name="Pottel J."/>
            <person name="Vora B."/>
            <person name="Ni Z."/>
            <person name="Tsakalozou E."/>
            <person name="Zhang W."/>
            <person name="Shoichet B.K."/>
            <person name="Giacomini K.M."/>
            <person name="Turnbaugh P.J."/>
        </authorList>
    </citation>
    <scope>NUCLEOTIDE SEQUENCE [LARGE SCALE GENOMIC DNA]</scope>
    <source>
        <strain evidence="5 8">F22</strain>
    </source>
</reference>
<reference evidence="5 8" key="2">
    <citation type="submission" date="2020-04" db="EMBL/GenBank/DDBJ databases">
        <authorList>
            <person name="Pieper L."/>
        </authorList>
    </citation>
    <scope>NUCLEOTIDE SEQUENCE [LARGE SCALE GENOMIC DNA]</scope>
    <source>
        <strain evidence="5 8">F22</strain>
    </source>
</reference>
<feature type="transmembrane region" description="Helical" evidence="1">
    <location>
        <begin position="7"/>
        <end position="40"/>
    </location>
</feature>
<keyword evidence="1" id="KW-0472">Membrane</keyword>
<dbReference type="Proteomes" id="UP001145109">
    <property type="component" value="Unassembled WGS sequence"/>
</dbReference>
<keyword evidence="1" id="KW-0812">Transmembrane</keyword>
<evidence type="ECO:0000313" key="5">
    <source>
        <dbReference type="EMBL" id="NUN85118.1"/>
    </source>
</evidence>
<evidence type="ECO:0000313" key="8">
    <source>
        <dbReference type="Proteomes" id="UP000554488"/>
    </source>
</evidence>
<dbReference type="EMBL" id="CYXR01000002">
    <property type="protein sequence ID" value="CUM72597.1"/>
    <property type="molecule type" value="Genomic_DNA"/>
</dbReference>
<protein>
    <submittedName>
        <fullName evidence="2">Uncharacterized protein</fullName>
    </submittedName>
</protein>